<gene>
    <name evidence="4" type="ORF">KDK95_05740</name>
</gene>
<comment type="caution">
    <text evidence="4">The sequence shown here is derived from an EMBL/GenBank/DDBJ whole genome shotgun (WGS) entry which is preliminary data.</text>
</comment>
<feature type="domain" description="N-acetyltransferase" evidence="3">
    <location>
        <begin position="2"/>
        <end position="151"/>
    </location>
</feature>
<organism evidence="4 5">
    <name type="scientific">Actinospica acidithermotolerans</name>
    <dbReference type="NCBI Taxonomy" id="2828514"/>
    <lineage>
        <taxon>Bacteria</taxon>
        <taxon>Bacillati</taxon>
        <taxon>Actinomycetota</taxon>
        <taxon>Actinomycetes</taxon>
        <taxon>Catenulisporales</taxon>
        <taxon>Actinospicaceae</taxon>
        <taxon>Actinospica</taxon>
    </lineage>
</organism>
<protein>
    <submittedName>
        <fullName evidence="4">GNAT family N-acetyltransferase</fullName>
    </submittedName>
</protein>
<dbReference type="CDD" id="cd04301">
    <property type="entry name" value="NAT_SF"/>
    <property type="match status" value="1"/>
</dbReference>
<evidence type="ECO:0000313" key="5">
    <source>
        <dbReference type="Proteomes" id="UP000676325"/>
    </source>
</evidence>
<dbReference type="EMBL" id="JAGSOH010000009">
    <property type="protein sequence ID" value="MBR7825802.1"/>
    <property type="molecule type" value="Genomic_DNA"/>
</dbReference>
<dbReference type="AlphaFoldDB" id="A0A941E8M2"/>
<dbReference type="InterPro" id="IPR016181">
    <property type="entry name" value="Acyl_CoA_acyltransferase"/>
</dbReference>
<dbReference type="Proteomes" id="UP000676325">
    <property type="component" value="Unassembled WGS sequence"/>
</dbReference>
<dbReference type="InterPro" id="IPR000182">
    <property type="entry name" value="GNAT_dom"/>
</dbReference>
<evidence type="ECO:0000256" key="2">
    <source>
        <dbReference type="ARBA" id="ARBA00023315"/>
    </source>
</evidence>
<keyword evidence="5" id="KW-1185">Reference proteome</keyword>
<proteinExistence type="predicted"/>
<dbReference type="PROSITE" id="PS51186">
    <property type="entry name" value="GNAT"/>
    <property type="match status" value="1"/>
</dbReference>
<dbReference type="PANTHER" id="PTHR43877">
    <property type="entry name" value="AMINOALKYLPHOSPHONATE N-ACETYLTRANSFERASE-RELATED-RELATED"/>
    <property type="match status" value="1"/>
</dbReference>
<dbReference type="Gene3D" id="3.40.630.30">
    <property type="match status" value="1"/>
</dbReference>
<dbReference type="RefSeq" id="WP_212516957.1">
    <property type="nucleotide sequence ID" value="NZ_JAGSOH010000009.1"/>
</dbReference>
<name>A0A941E8M2_9ACTN</name>
<reference evidence="4" key="1">
    <citation type="submission" date="2021-04" db="EMBL/GenBank/DDBJ databases">
        <title>Genome based classification of Actinospica acidithermotolerans sp. nov., an actinobacterium isolated from an Indonesian hot spring.</title>
        <authorList>
            <person name="Kusuma A.B."/>
            <person name="Putra K.E."/>
            <person name="Nafisah S."/>
            <person name="Loh J."/>
            <person name="Nouioui I."/>
            <person name="Goodfellow M."/>
        </authorList>
    </citation>
    <scope>NUCLEOTIDE SEQUENCE</scope>
    <source>
        <strain evidence="4">MGRD01-02</strain>
    </source>
</reference>
<evidence type="ECO:0000259" key="3">
    <source>
        <dbReference type="PROSITE" id="PS51186"/>
    </source>
</evidence>
<evidence type="ECO:0000256" key="1">
    <source>
        <dbReference type="ARBA" id="ARBA00022679"/>
    </source>
</evidence>
<keyword evidence="1" id="KW-0808">Transferase</keyword>
<dbReference type="Pfam" id="PF00583">
    <property type="entry name" value="Acetyltransf_1"/>
    <property type="match status" value="1"/>
</dbReference>
<evidence type="ECO:0000313" key="4">
    <source>
        <dbReference type="EMBL" id="MBR7825802.1"/>
    </source>
</evidence>
<dbReference type="InterPro" id="IPR050832">
    <property type="entry name" value="Bact_Acetyltransf"/>
</dbReference>
<dbReference type="SUPFAM" id="SSF55729">
    <property type="entry name" value="Acyl-CoA N-acyltransferases (Nat)"/>
    <property type="match status" value="1"/>
</dbReference>
<sequence>MITLTAASPEDAAQLAGLMDELEQFYGGTPTESLDEKVAQISEALFADRPAAEAMLAWDGDKLAGFASYSFHWPASGFTTSLFLKELYVAQAYRRTGIGKQLMAALEQVARAKRCSRFEWGTDSDNEAAQRFYESLGAIPSTGKISYRVTL</sequence>
<dbReference type="GO" id="GO:0016747">
    <property type="term" value="F:acyltransferase activity, transferring groups other than amino-acyl groups"/>
    <property type="evidence" value="ECO:0007669"/>
    <property type="project" value="InterPro"/>
</dbReference>
<keyword evidence="2" id="KW-0012">Acyltransferase</keyword>
<accession>A0A941E8M2</accession>